<feature type="non-terminal residue" evidence="2">
    <location>
        <position position="195"/>
    </location>
</feature>
<dbReference type="AlphaFoldDB" id="A0A9P6CSC2"/>
<accession>A0A9P6CSC2</accession>
<dbReference type="InterPro" id="IPR002347">
    <property type="entry name" value="SDR_fam"/>
</dbReference>
<dbReference type="InterPro" id="IPR036291">
    <property type="entry name" value="NAD(P)-bd_dom_sf"/>
</dbReference>
<dbReference type="GO" id="GO:0016491">
    <property type="term" value="F:oxidoreductase activity"/>
    <property type="evidence" value="ECO:0007669"/>
    <property type="project" value="UniProtKB-KW"/>
</dbReference>
<gene>
    <name evidence="2" type="ORF">BDN70DRAFT_516179</name>
</gene>
<dbReference type="Proteomes" id="UP000807469">
    <property type="component" value="Unassembled WGS sequence"/>
</dbReference>
<dbReference type="Gene3D" id="3.40.50.720">
    <property type="entry name" value="NAD(P)-binding Rossmann-like Domain"/>
    <property type="match status" value="1"/>
</dbReference>
<dbReference type="OrthoDB" id="2898509at2759"/>
<dbReference type="InterPro" id="IPR052228">
    <property type="entry name" value="Sec_Metab_Biosynth_Oxidored"/>
</dbReference>
<keyword evidence="3" id="KW-1185">Reference proteome</keyword>
<dbReference type="SUPFAM" id="SSF51735">
    <property type="entry name" value="NAD(P)-binding Rossmann-fold domains"/>
    <property type="match status" value="1"/>
</dbReference>
<protein>
    <submittedName>
        <fullName evidence="2">NAD(P)-binding protein</fullName>
    </submittedName>
</protein>
<sequence>MTRLREISAFGVQASHIRISGAVEIYKSVFNFRLEHEPSQSRTGRPTPTENLAMPTFLESRDANAAFNPSYVPVMVVTGATAGIGQAMLEALAKHLKGRIHIVLVGRNRAAAEAIIAGLPPSPESKYEFIECDVLLMKNVHALAADLLKRLPKINFLVHCAGSLRFFGSRKETEEGIDDMFAIRYYNRFALTKDL</sequence>
<keyword evidence="1" id="KW-0560">Oxidoreductase</keyword>
<proteinExistence type="predicted"/>
<reference evidence="2" key="1">
    <citation type="submission" date="2020-11" db="EMBL/GenBank/DDBJ databases">
        <authorList>
            <consortium name="DOE Joint Genome Institute"/>
            <person name="Ahrendt S."/>
            <person name="Riley R."/>
            <person name="Andreopoulos W."/>
            <person name="Labutti K."/>
            <person name="Pangilinan J."/>
            <person name="Ruiz-Duenas F.J."/>
            <person name="Barrasa J.M."/>
            <person name="Sanchez-Garcia M."/>
            <person name="Camarero S."/>
            <person name="Miyauchi S."/>
            <person name="Serrano A."/>
            <person name="Linde D."/>
            <person name="Babiker R."/>
            <person name="Drula E."/>
            <person name="Ayuso-Fernandez I."/>
            <person name="Pacheco R."/>
            <person name="Padilla G."/>
            <person name="Ferreira P."/>
            <person name="Barriuso J."/>
            <person name="Kellner H."/>
            <person name="Castanera R."/>
            <person name="Alfaro M."/>
            <person name="Ramirez L."/>
            <person name="Pisabarro A.G."/>
            <person name="Kuo A."/>
            <person name="Tritt A."/>
            <person name="Lipzen A."/>
            <person name="He G."/>
            <person name="Yan M."/>
            <person name="Ng V."/>
            <person name="Cullen D."/>
            <person name="Martin F."/>
            <person name="Rosso M.-N."/>
            <person name="Henrissat B."/>
            <person name="Hibbett D."/>
            <person name="Martinez A.T."/>
            <person name="Grigoriev I.V."/>
        </authorList>
    </citation>
    <scope>NUCLEOTIDE SEQUENCE</scope>
    <source>
        <strain evidence="2">CIRM-BRFM 674</strain>
    </source>
</reference>
<dbReference type="Pfam" id="PF00106">
    <property type="entry name" value="adh_short"/>
    <property type="match status" value="1"/>
</dbReference>
<name>A0A9P6CSC2_9AGAR</name>
<evidence type="ECO:0000313" key="2">
    <source>
        <dbReference type="EMBL" id="KAF9471970.1"/>
    </source>
</evidence>
<dbReference type="EMBL" id="MU155595">
    <property type="protein sequence ID" value="KAF9471970.1"/>
    <property type="molecule type" value="Genomic_DNA"/>
</dbReference>
<comment type="caution">
    <text evidence="2">The sequence shown here is derived from an EMBL/GenBank/DDBJ whole genome shotgun (WGS) entry which is preliminary data.</text>
</comment>
<dbReference type="PANTHER" id="PTHR47534">
    <property type="entry name" value="YALI0E05731P"/>
    <property type="match status" value="1"/>
</dbReference>
<evidence type="ECO:0000313" key="3">
    <source>
        <dbReference type="Proteomes" id="UP000807469"/>
    </source>
</evidence>
<organism evidence="2 3">
    <name type="scientific">Pholiota conissans</name>
    <dbReference type="NCBI Taxonomy" id="109636"/>
    <lineage>
        <taxon>Eukaryota</taxon>
        <taxon>Fungi</taxon>
        <taxon>Dikarya</taxon>
        <taxon>Basidiomycota</taxon>
        <taxon>Agaricomycotina</taxon>
        <taxon>Agaricomycetes</taxon>
        <taxon>Agaricomycetidae</taxon>
        <taxon>Agaricales</taxon>
        <taxon>Agaricineae</taxon>
        <taxon>Strophariaceae</taxon>
        <taxon>Pholiota</taxon>
    </lineage>
</organism>
<evidence type="ECO:0000256" key="1">
    <source>
        <dbReference type="ARBA" id="ARBA00023002"/>
    </source>
</evidence>
<dbReference type="PANTHER" id="PTHR47534:SF3">
    <property type="entry name" value="ALCOHOL DEHYDROGENASE-LIKE C-TERMINAL DOMAIN-CONTAINING PROTEIN"/>
    <property type="match status" value="1"/>
</dbReference>